<dbReference type="Proteomes" id="UP000683360">
    <property type="component" value="Unassembled WGS sequence"/>
</dbReference>
<reference evidence="1" key="1">
    <citation type="submission" date="2021-03" db="EMBL/GenBank/DDBJ databases">
        <authorList>
            <person name="Bekaert M."/>
        </authorList>
    </citation>
    <scope>NUCLEOTIDE SEQUENCE</scope>
</reference>
<gene>
    <name evidence="1" type="ORF">MEDL_41084</name>
</gene>
<organism evidence="1 2">
    <name type="scientific">Mytilus edulis</name>
    <name type="common">Blue mussel</name>
    <dbReference type="NCBI Taxonomy" id="6550"/>
    <lineage>
        <taxon>Eukaryota</taxon>
        <taxon>Metazoa</taxon>
        <taxon>Spiralia</taxon>
        <taxon>Lophotrochozoa</taxon>
        <taxon>Mollusca</taxon>
        <taxon>Bivalvia</taxon>
        <taxon>Autobranchia</taxon>
        <taxon>Pteriomorphia</taxon>
        <taxon>Mytilida</taxon>
        <taxon>Mytiloidea</taxon>
        <taxon>Mytilidae</taxon>
        <taxon>Mytilinae</taxon>
        <taxon>Mytilus</taxon>
    </lineage>
</organism>
<proteinExistence type="predicted"/>
<accession>A0A8S3TCQ4</accession>
<evidence type="ECO:0000313" key="2">
    <source>
        <dbReference type="Proteomes" id="UP000683360"/>
    </source>
</evidence>
<name>A0A8S3TCQ4_MYTED</name>
<keyword evidence="2" id="KW-1185">Reference proteome</keyword>
<evidence type="ECO:0000313" key="1">
    <source>
        <dbReference type="EMBL" id="CAG2228136.1"/>
    </source>
</evidence>
<sequence>MLGKTKMKEIEENCPTYNLADFARGTPNVPSTIGIESTTNMLDTSMMYSGETSHQQDTSTKQKTPTTVASTLEKQNCTSTSRSNACQCQRRMSNTTESVKITDYIWLRKCEVQPLIDSGVLNEIDCPYTCRCSPKDNPDTNSAVYDMFACFRRP</sequence>
<comment type="caution">
    <text evidence="1">The sequence shown here is derived from an EMBL/GenBank/DDBJ whole genome shotgun (WGS) entry which is preliminary data.</text>
</comment>
<protein>
    <submittedName>
        <fullName evidence="1">Uncharacterized protein</fullName>
    </submittedName>
</protein>
<dbReference type="AlphaFoldDB" id="A0A8S3TCQ4"/>
<dbReference type="EMBL" id="CAJPWZ010001989">
    <property type="protein sequence ID" value="CAG2228136.1"/>
    <property type="molecule type" value="Genomic_DNA"/>
</dbReference>